<protein>
    <submittedName>
        <fullName evidence="2">Uncharacterized protein</fullName>
    </submittedName>
</protein>
<accession>A0AAE0BVF7</accession>
<evidence type="ECO:0000313" key="3">
    <source>
        <dbReference type="Proteomes" id="UP001190700"/>
    </source>
</evidence>
<sequence>MDVESMAANYLERAEYVKRAAVMAGSNIAVSQHRHTERYAQLDGKRMLKVTDGRSYEGTVQWMGASERPYALKCNYDDGDSETFTLAARRRHCTAKTGSGTSPDTRHANTTYSPGRDHCDHSQRPEDTPYDILPDTWDLRDRNCTQRALATLMPGPWDAAHVTKLAQHVQRHDDDLNSLPHHARAVPPA</sequence>
<dbReference type="Proteomes" id="UP001190700">
    <property type="component" value="Unassembled WGS sequence"/>
</dbReference>
<name>A0AAE0BVF7_9CHLO</name>
<evidence type="ECO:0000256" key="1">
    <source>
        <dbReference type="SAM" id="MobiDB-lite"/>
    </source>
</evidence>
<reference evidence="2 3" key="1">
    <citation type="journal article" date="2015" name="Genome Biol. Evol.">
        <title>Comparative Genomics of a Bacterivorous Green Alga Reveals Evolutionary Causalities and Consequences of Phago-Mixotrophic Mode of Nutrition.</title>
        <authorList>
            <person name="Burns J.A."/>
            <person name="Paasch A."/>
            <person name="Narechania A."/>
            <person name="Kim E."/>
        </authorList>
    </citation>
    <scope>NUCLEOTIDE SEQUENCE [LARGE SCALE GENOMIC DNA]</scope>
    <source>
        <strain evidence="2 3">PLY_AMNH</strain>
    </source>
</reference>
<evidence type="ECO:0000313" key="2">
    <source>
        <dbReference type="EMBL" id="KAK3243506.1"/>
    </source>
</evidence>
<dbReference type="EMBL" id="LGRX02032810">
    <property type="protein sequence ID" value="KAK3243506.1"/>
    <property type="molecule type" value="Genomic_DNA"/>
</dbReference>
<feature type="compositionally biased region" description="Polar residues" evidence="1">
    <location>
        <begin position="96"/>
        <end position="113"/>
    </location>
</feature>
<organism evidence="2 3">
    <name type="scientific">Cymbomonas tetramitiformis</name>
    <dbReference type="NCBI Taxonomy" id="36881"/>
    <lineage>
        <taxon>Eukaryota</taxon>
        <taxon>Viridiplantae</taxon>
        <taxon>Chlorophyta</taxon>
        <taxon>Pyramimonadophyceae</taxon>
        <taxon>Pyramimonadales</taxon>
        <taxon>Pyramimonadaceae</taxon>
        <taxon>Cymbomonas</taxon>
    </lineage>
</organism>
<proteinExistence type="predicted"/>
<dbReference type="AlphaFoldDB" id="A0AAE0BVF7"/>
<comment type="caution">
    <text evidence="2">The sequence shown here is derived from an EMBL/GenBank/DDBJ whole genome shotgun (WGS) entry which is preliminary data.</text>
</comment>
<feature type="region of interest" description="Disordered" evidence="1">
    <location>
        <begin position="95"/>
        <end position="133"/>
    </location>
</feature>
<keyword evidence="3" id="KW-1185">Reference proteome</keyword>
<feature type="compositionally biased region" description="Basic and acidic residues" evidence="1">
    <location>
        <begin position="115"/>
        <end position="127"/>
    </location>
</feature>
<gene>
    <name evidence="2" type="ORF">CYMTET_46842</name>
</gene>